<reference evidence="2 3" key="1">
    <citation type="submission" date="2020-05" db="EMBL/GenBank/DDBJ databases">
        <title>Vigna angularis (adzuki bean) Var. LongXiaoDou No. 4 denovo assembly.</title>
        <authorList>
            <person name="Xiang H."/>
        </authorList>
    </citation>
    <scope>NUCLEOTIDE SEQUENCE [LARGE SCALE GENOMIC DNA]</scope>
    <source>
        <tissue evidence="2">Leaf</tissue>
    </source>
</reference>
<evidence type="ECO:0000313" key="2">
    <source>
        <dbReference type="EMBL" id="KAG2403537.1"/>
    </source>
</evidence>
<protein>
    <submittedName>
        <fullName evidence="2">Uncharacterized protein</fullName>
    </submittedName>
</protein>
<name>A0A8T0KUC8_PHAAN</name>
<dbReference type="EMBL" id="JABFOF010000003">
    <property type="protein sequence ID" value="KAG2403537.1"/>
    <property type="molecule type" value="Genomic_DNA"/>
</dbReference>
<evidence type="ECO:0000256" key="1">
    <source>
        <dbReference type="SAM" id="Phobius"/>
    </source>
</evidence>
<dbReference type="AlphaFoldDB" id="A0A8T0KUC8"/>
<accession>A0A8T0KUC8</accession>
<dbReference type="Proteomes" id="UP000743370">
    <property type="component" value="Unassembled WGS sequence"/>
</dbReference>
<keyword evidence="1" id="KW-0472">Membrane</keyword>
<feature type="transmembrane region" description="Helical" evidence="1">
    <location>
        <begin position="116"/>
        <end position="135"/>
    </location>
</feature>
<keyword evidence="1" id="KW-0812">Transmembrane</keyword>
<comment type="caution">
    <text evidence="2">The sequence shown here is derived from an EMBL/GenBank/DDBJ whole genome shotgun (WGS) entry which is preliminary data.</text>
</comment>
<organism evidence="2 3">
    <name type="scientific">Phaseolus angularis</name>
    <name type="common">Azuki bean</name>
    <name type="synonym">Vigna angularis</name>
    <dbReference type="NCBI Taxonomy" id="3914"/>
    <lineage>
        <taxon>Eukaryota</taxon>
        <taxon>Viridiplantae</taxon>
        <taxon>Streptophyta</taxon>
        <taxon>Embryophyta</taxon>
        <taxon>Tracheophyta</taxon>
        <taxon>Spermatophyta</taxon>
        <taxon>Magnoliopsida</taxon>
        <taxon>eudicotyledons</taxon>
        <taxon>Gunneridae</taxon>
        <taxon>Pentapetalae</taxon>
        <taxon>rosids</taxon>
        <taxon>fabids</taxon>
        <taxon>Fabales</taxon>
        <taxon>Fabaceae</taxon>
        <taxon>Papilionoideae</taxon>
        <taxon>50 kb inversion clade</taxon>
        <taxon>NPAAA clade</taxon>
        <taxon>indigoferoid/millettioid clade</taxon>
        <taxon>Phaseoleae</taxon>
        <taxon>Vigna</taxon>
    </lineage>
</organism>
<proteinExistence type="predicted"/>
<evidence type="ECO:0000313" key="3">
    <source>
        <dbReference type="Proteomes" id="UP000743370"/>
    </source>
</evidence>
<keyword evidence="1" id="KW-1133">Transmembrane helix</keyword>
<sequence>MCKIKSYKVGLKSPKAKMGEYDCMRWVSLESFWKEHHLTLLMLLAKVVPVQGHPELIKQLQTFVTELCRLRHGEMCLDMDPTKTPTAIHMTHSSSSVDADLICLEITRVVNKLADFLAIEALIIVFDVYTCIIHFPPT</sequence>
<gene>
    <name evidence="2" type="ORF">HKW66_Vig0188240</name>
</gene>